<gene>
    <name evidence="1" type="ORF">ACFFTR_50150</name>
</gene>
<sequence>MAAIHLTDRADAARAGLPFGDVGRSLAQAALCALEAPSVLAARPWRWRIDNSWAALDTEHSRHGPGADADDRLTTISCGAALHHAMVALAADGIGVEVVRFPWPQARECVAVLRHTGPVAVDARAQRLRRAIALRGSDRRIVGGEPVAEAQLRLLADAAAAAGATLHPLPGPESVIVAAGAGPRDWLATGEAISAVLLNAAAEGLATGPVTARSADVAAVLARVLPAGAGRAAAVVHFGIAERS</sequence>
<proteinExistence type="predicted"/>
<comment type="caution">
    <text evidence="1">The sequence shown here is derived from an EMBL/GenBank/DDBJ whole genome shotgun (WGS) entry which is preliminary data.</text>
</comment>
<dbReference type="EMBL" id="JBHMCA010000089">
    <property type="protein sequence ID" value="MFB9451277.1"/>
    <property type="molecule type" value="Genomic_DNA"/>
</dbReference>
<accession>A0ABV5MQY9</accession>
<organism evidence="1 2">
    <name type="scientific">Dactylosporangium vinaceum</name>
    <dbReference type="NCBI Taxonomy" id="53362"/>
    <lineage>
        <taxon>Bacteria</taxon>
        <taxon>Bacillati</taxon>
        <taxon>Actinomycetota</taxon>
        <taxon>Actinomycetes</taxon>
        <taxon>Micromonosporales</taxon>
        <taxon>Micromonosporaceae</taxon>
        <taxon>Dactylosporangium</taxon>
    </lineage>
</organism>
<dbReference type="Gene3D" id="3.40.109.10">
    <property type="entry name" value="NADH Oxidase"/>
    <property type="match status" value="1"/>
</dbReference>
<dbReference type="RefSeq" id="WP_223104535.1">
    <property type="nucleotide sequence ID" value="NZ_CP061913.1"/>
</dbReference>
<evidence type="ECO:0000313" key="1">
    <source>
        <dbReference type="EMBL" id="MFB9451277.1"/>
    </source>
</evidence>
<name>A0ABV5MQY9_9ACTN</name>
<dbReference type="InterPro" id="IPR000415">
    <property type="entry name" value="Nitroreductase-like"/>
</dbReference>
<protein>
    <submittedName>
        <fullName evidence="1">Uncharacterized protein</fullName>
    </submittedName>
</protein>
<evidence type="ECO:0000313" key="2">
    <source>
        <dbReference type="Proteomes" id="UP001589608"/>
    </source>
</evidence>
<keyword evidence="2" id="KW-1185">Reference proteome</keyword>
<dbReference type="Proteomes" id="UP001589608">
    <property type="component" value="Unassembled WGS sequence"/>
</dbReference>
<reference evidence="1 2" key="1">
    <citation type="submission" date="2024-09" db="EMBL/GenBank/DDBJ databases">
        <authorList>
            <person name="Sun Q."/>
            <person name="Mori K."/>
        </authorList>
    </citation>
    <scope>NUCLEOTIDE SEQUENCE [LARGE SCALE GENOMIC DNA]</scope>
    <source>
        <strain evidence="1 2">JCM 3307</strain>
    </source>
</reference>